<reference evidence="2 3" key="2">
    <citation type="journal article" date="2019" name="G3 (Bethesda)">
        <title>Hybrid Assembly of the Genome of the Entomopathogenic Nematode Steinernema carpocapsae Identifies the X-Chromosome.</title>
        <authorList>
            <person name="Serra L."/>
            <person name="Macchietto M."/>
            <person name="Macias-Munoz A."/>
            <person name="McGill C.J."/>
            <person name="Rodriguez I.M."/>
            <person name="Rodriguez B."/>
            <person name="Murad R."/>
            <person name="Mortazavi A."/>
        </authorList>
    </citation>
    <scope>NUCLEOTIDE SEQUENCE [LARGE SCALE GENOMIC DNA]</scope>
    <source>
        <strain evidence="2 3">ALL</strain>
    </source>
</reference>
<feature type="chain" id="PRO_5020708401" description="Methyltransferase type 11 domain-containing protein" evidence="1">
    <location>
        <begin position="20"/>
        <end position="283"/>
    </location>
</feature>
<keyword evidence="1" id="KW-0732">Signal</keyword>
<sequence length="283" mass="32598">MQRCILIIAFLAYFVCAAADHADFTVCKKRSKLCLAVAHSEDTWNDVRTRILQVQLPDNTTTNVRFAEVIVPFWIKFWSISSEERLALPIEKSACFKDARDWVKAIDPPLYNRQNVLNLGLGDAGWMTNCLLNNWITRPNVTTVEADQMLKTITKKYFGVYEDPLHRIVIEKPLTALQKLKRGAKFDTIIVNLCDVFTWSYISCSPSTWANKQFVEGLFCNLKSGGKVLYTAPVIDNDKKFVKLFEKRFRNNCTYSRTFVEWLGLCLSWGPRPIQIPIQLRTN</sequence>
<dbReference type="SUPFAM" id="SSF53335">
    <property type="entry name" value="S-adenosyl-L-methionine-dependent methyltransferases"/>
    <property type="match status" value="1"/>
</dbReference>
<name>A0A4V6XWP0_STECR</name>
<gene>
    <name evidence="2" type="ORF">L596_010905</name>
</gene>
<evidence type="ECO:0000256" key="1">
    <source>
        <dbReference type="SAM" id="SignalP"/>
    </source>
</evidence>
<protein>
    <recommendedName>
        <fullName evidence="4">Methyltransferase type 11 domain-containing protein</fullName>
    </recommendedName>
</protein>
<reference evidence="2 3" key="1">
    <citation type="journal article" date="2015" name="Genome Biol.">
        <title>Comparative genomics of Steinernema reveals deeply conserved gene regulatory networks.</title>
        <authorList>
            <person name="Dillman A.R."/>
            <person name="Macchietto M."/>
            <person name="Porter C.F."/>
            <person name="Rogers A."/>
            <person name="Williams B."/>
            <person name="Antoshechkin I."/>
            <person name="Lee M.M."/>
            <person name="Goodwin Z."/>
            <person name="Lu X."/>
            <person name="Lewis E.E."/>
            <person name="Goodrich-Blair H."/>
            <person name="Stock S.P."/>
            <person name="Adams B.J."/>
            <person name="Sternberg P.W."/>
            <person name="Mortazavi A."/>
        </authorList>
    </citation>
    <scope>NUCLEOTIDE SEQUENCE [LARGE SCALE GENOMIC DNA]</scope>
    <source>
        <strain evidence="2 3">ALL</strain>
    </source>
</reference>
<keyword evidence="3" id="KW-1185">Reference proteome</keyword>
<dbReference type="Proteomes" id="UP000298663">
    <property type="component" value="Unassembled WGS sequence"/>
</dbReference>
<evidence type="ECO:0008006" key="4">
    <source>
        <dbReference type="Google" id="ProtNLM"/>
    </source>
</evidence>
<dbReference type="AlphaFoldDB" id="A0A4V6XWP0"/>
<evidence type="ECO:0000313" key="3">
    <source>
        <dbReference type="Proteomes" id="UP000298663"/>
    </source>
</evidence>
<dbReference type="Pfam" id="PF01564">
    <property type="entry name" value="Spermine_synth"/>
    <property type="match status" value="1"/>
</dbReference>
<organism evidence="2 3">
    <name type="scientific">Steinernema carpocapsae</name>
    <name type="common">Entomopathogenic nematode</name>
    <dbReference type="NCBI Taxonomy" id="34508"/>
    <lineage>
        <taxon>Eukaryota</taxon>
        <taxon>Metazoa</taxon>
        <taxon>Ecdysozoa</taxon>
        <taxon>Nematoda</taxon>
        <taxon>Chromadorea</taxon>
        <taxon>Rhabditida</taxon>
        <taxon>Tylenchina</taxon>
        <taxon>Panagrolaimomorpha</taxon>
        <taxon>Strongyloidoidea</taxon>
        <taxon>Steinernematidae</taxon>
        <taxon>Steinernema</taxon>
    </lineage>
</organism>
<dbReference type="EMBL" id="AZBU02000002">
    <property type="protein sequence ID" value="TKR96965.1"/>
    <property type="molecule type" value="Genomic_DNA"/>
</dbReference>
<proteinExistence type="predicted"/>
<comment type="caution">
    <text evidence="2">The sequence shown here is derived from an EMBL/GenBank/DDBJ whole genome shotgun (WGS) entry which is preliminary data.</text>
</comment>
<evidence type="ECO:0000313" key="2">
    <source>
        <dbReference type="EMBL" id="TKR96965.1"/>
    </source>
</evidence>
<dbReference type="Gene3D" id="3.40.50.150">
    <property type="entry name" value="Vaccinia Virus protein VP39"/>
    <property type="match status" value="1"/>
</dbReference>
<feature type="signal peptide" evidence="1">
    <location>
        <begin position="1"/>
        <end position="19"/>
    </location>
</feature>
<accession>A0A4V6XWP0</accession>
<dbReference type="InterPro" id="IPR029063">
    <property type="entry name" value="SAM-dependent_MTases_sf"/>
</dbReference>